<protein>
    <submittedName>
        <fullName evidence="4">Uncharacterized protein LOC111274913</fullName>
    </submittedName>
</protein>
<keyword evidence="2" id="KW-0812">Transmembrane</keyword>
<feature type="compositionally biased region" description="Low complexity" evidence="1">
    <location>
        <begin position="9"/>
        <end position="21"/>
    </location>
</feature>
<accession>A0A6P5WIA1</accession>
<evidence type="ECO:0000256" key="1">
    <source>
        <dbReference type="SAM" id="MobiDB-lite"/>
    </source>
</evidence>
<dbReference type="RefSeq" id="XP_022715668.1">
    <property type="nucleotide sequence ID" value="XM_022859933.1"/>
</dbReference>
<evidence type="ECO:0000256" key="2">
    <source>
        <dbReference type="SAM" id="Phobius"/>
    </source>
</evidence>
<name>A0A6P5WIA1_DURZI</name>
<sequence>MGSSVINVPSSSSSSSSSSPSARIHQTPENEGEDCDGLEVETEISDLNRSCQGLGHEEVNLSQLVSDKKELAEKFEKMGNVVDEVVNVSDDDEEEEEGEEEIGEIGARELCKEIELLEAMLERGSFGLLDMQMMMEEVEALKGPEKMMNEMEVKMGKLESGLWELKSAILELKGKKSKELMDWVKKEEEKKLECDGQEEVNARKPNWGSIIASIGAVVVAVAAVVFMGRTRMVIKAKKGNKRETG</sequence>
<organism evidence="3 4">
    <name type="scientific">Durio zibethinus</name>
    <name type="common">Durian</name>
    <dbReference type="NCBI Taxonomy" id="66656"/>
    <lineage>
        <taxon>Eukaryota</taxon>
        <taxon>Viridiplantae</taxon>
        <taxon>Streptophyta</taxon>
        <taxon>Embryophyta</taxon>
        <taxon>Tracheophyta</taxon>
        <taxon>Spermatophyta</taxon>
        <taxon>Magnoliopsida</taxon>
        <taxon>eudicotyledons</taxon>
        <taxon>Gunneridae</taxon>
        <taxon>Pentapetalae</taxon>
        <taxon>rosids</taxon>
        <taxon>malvids</taxon>
        <taxon>Malvales</taxon>
        <taxon>Malvaceae</taxon>
        <taxon>Helicteroideae</taxon>
        <taxon>Durio</taxon>
    </lineage>
</organism>
<dbReference type="AlphaFoldDB" id="A0A6P5WIA1"/>
<dbReference type="KEGG" id="dzi:111274913"/>
<keyword evidence="3" id="KW-1185">Reference proteome</keyword>
<reference evidence="4" key="1">
    <citation type="submission" date="2025-08" db="UniProtKB">
        <authorList>
            <consortium name="RefSeq"/>
        </authorList>
    </citation>
    <scope>IDENTIFICATION</scope>
    <source>
        <tissue evidence="4">Fruit stalk</tissue>
    </source>
</reference>
<keyword evidence="2" id="KW-0472">Membrane</keyword>
<gene>
    <name evidence="4" type="primary">LOC111274913</name>
</gene>
<evidence type="ECO:0000313" key="4">
    <source>
        <dbReference type="RefSeq" id="XP_022715668.1"/>
    </source>
</evidence>
<proteinExistence type="predicted"/>
<dbReference type="GeneID" id="111274913"/>
<feature type="transmembrane region" description="Helical" evidence="2">
    <location>
        <begin position="207"/>
        <end position="228"/>
    </location>
</feature>
<dbReference type="OrthoDB" id="968837at2759"/>
<evidence type="ECO:0000313" key="3">
    <source>
        <dbReference type="Proteomes" id="UP000515121"/>
    </source>
</evidence>
<feature type="region of interest" description="Disordered" evidence="1">
    <location>
        <begin position="1"/>
        <end position="36"/>
    </location>
</feature>
<keyword evidence="2" id="KW-1133">Transmembrane helix</keyword>
<dbReference type="Proteomes" id="UP000515121">
    <property type="component" value="Unplaced"/>
</dbReference>